<dbReference type="EMBL" id="WXYQ01000009">
    <property type="protein sequence ID" value="NBG96599.1"/>
    <property type="molecule type" value="Genomic_DNA"/>
</dbReference>
<dbReference type="InterPro" id="IPR036318">
    <property type="entry name" value="FAD-bd_PCMH-like_sf"/>
</dbReference>
<comment type="caution">
    <text evidence="9">The sequence shown here is derived from an EMBL/GenBank/DDBJ whole genome shotgun (WGS) entry which is preliminary data.</text>
</comment>
<dbReference type="AlphaFoldDB" id="A0A845QDU9"/>
<dbReference type="GO" id="GO:0004458">
    <property type="term" value="F:D-lactate dehydrogenase (cytochrome) activity"/>
    <property type="evidence" value="ECO:0007669"/>
    <property type="project" value="UniProtKB-EC"/>
</dbReference>
<gene>
    <name evidence="9" type="ORF">GTQ45_12730</name>
</gene>
<evidence type="ECO:0000256" key="2">
    <source>
        <dbReference type="ARBA" id="ARBA00008000"/>
    </source>
</evidence>
<dbReference type="RefSeq" id="WP_160588640.1">
    <property type="nucleotide sequence ID" value="NZ_BMHN01000001.1"/>
</dbReference>
<evidence type="ECO:0000256" key="5">
    <source>
        <dbReference type="ARBA" id="ARBA00022946"/>
    </source>
</evidence>
<dbReference type="SUPFAM" id="SSF55103">
    <property type="entry name" value="FAD-linked oxidases, C-terminal domain"/>
    <property type="match status" value="1"/>
</dbReference>
<dbReference type="FunFam" id="3.30.465.10:FF:000016">
    <property type="entry name" value="probable D-lactate dehydrogenase, mitochondrial"/>
    <property type="match status" value="1"/>
</dbReference>
<comment type="similarity">
    <text evidence="2">Belongs to the FAD-binding oxidoreductase/transferase type 4 family.</text>
</comment>
<keyword evidence="6" id="KW-0560">Oxidoreductase</keyword>
<dbReference type="PANTHER" id="PTHR11748">
    <property type="entry name" value="D-LACTATE DEHYDROGENASE"/>
    <property type="match status" value="1"/>
</dbReference>
<dbReference type="FunFam" id="3.30.43.10:FF:000010">
    <property type="entry name" value="probable D-lactate dehydrogenase, mitochondrial"/>
    <property type="match status" value="1"/>
</dbReference>
<keyword evidence="10" id="KW-1185">Reference proteome</keyword>
<keyword evidence="5" id="KW-0809">Transit peptide</keyword>
<dbReference type="EC" id="1.1.2.4" evidence="7"/>
<evidence type="ECO:0000313" key="9">
    <source>
        <dbReference type="EMBL" id="NBG96599.1"/>
    </source>
</evidence>
<dbReference type="GO" id="GO:0071949">
    <property type="term" value="F:FAD binding"/>
    <property type="evidence" value="ECO:0007669"/>
    <property type="project" value="InterPro"/>
</dbReference>
<evidence type="ECO:0000256" key="6">
    <source>
        <dbReference type="ARBA" id="ARBA00023002"/>
    </source>
</evidence>
<evidence type="ECO:0000259" key="8">
    <source>
        <dbReference type="PROSITE" id="PS51387"/>
    </source>
</evidence>
<comment type="cofactor">
    <cofactor evidence="1">
        <name>FAD</name>
        <dbReference type="ChEBI" id="CHEBI:57692"/>
    </cofactor>
</comment>
<dbReference type="SUPFAM" id="SSF56176">
    <property type="entry name" value="FAD-binding/transporter-associated domain-like"/>
    <property type="match status" value="1"/>
</dbReference>
<dbReference type="Pfam" id="PF01565">
    <property type="entry name" value="FAD_binding_4"/>
    <property type="match status" value="1"/>
</dbReference>
<dbReference type="FunFam" id="1.10.45.10:FF:000001">
    <property type="entry name" value="D-lactate dehydrogenase mitochondrial"/>
    <property type="match status" value="1"/>
</dbReference>
<feature type="domain" description="FAD-binding PCMH-type" evidence="8">
    <location>
        <begin position="47"/>
        <end position="224"/>
    </location>
</feature>
<evidence type="ECO:0000313" key="10">
    <source>
        <dbReference type="Proteomes" id="UP000470384"/>
    </source>
</evidence>
<dbReference type="InterPro" id="IPR016171">
    <property type="entry name" value="Vanillyl_alc_oxidase_C-sub2"/>
</dbReference>
<dbReference type="Gene3D" id="1.10.45.10">
    <property type="entry name" value="Vanillyl-alcohol Oxidase, Chain A, domain 4"/>
    <property type="match status" value="1"/>
</dbReference>
<name>A0A845QDU9_9HYPH</name>
<evidence type="ECO:0000256" key="1">
    <source>
        <dbReference type="ARBA" id="ARBA00001974"/>
    </source>
</evidence>
<dbReference type="InterPro" id="IPR016164">
    <property type="entry name" value="FAD-linked_Oxase-like_C"/>
</dbReference>
<dbReference type="Pfam" id="PF02913">
    <property type="entry name" value="FAD-oxidase_C"/>
    <property type="match status" value="1"/>
</dbReference>
<dbReference type="GO" id="GO:1903457">
    <property type="term" value="P:lactate catabolic process"/>
    <property type="evidence" value="ECO:0007669"/>
    <property type="project" value="TreeGrafter"/>
</dbReference>
<keyword evidence="3" id="KW-0285">Flavoprotein</keyword>
<dbReference type="InterPro" id="IPR006094">
    <property type="entry name" value="Oxid_FAD_bind_N"/>
</dbReference>
<dbReference type="InterPro" id="IPR016166">
    <property type="entry name" value="FAD-bd_PCMH"/>
</dbReference>
<organism evidence="9 10">
    <name type="scientific">Pyruvatibacter mobilis</name>
    <dbReference type="NCBI Taxonomy" id="1712261"/>
    <lineage>
        <taxon>Bacteria</taxon>
        <taxon>Pseudomonadati</taxon>
        <taxon>Pseudomonadota</taxon>
        <taxon>Alphaproteobacteria</taxon>
        <taxon>Hyphomicrobiales</taxon>
        <taxon>Parvibaculaceae</taxon>
        <taxon>Pyruvatibacter</taxon>
    </lineage>
</organism>
<dbReference type="Proteomes" id="UP000470384">
    <property type="component" value="Unassembled WGS sequence"/>
</dbReference>
<dbReference type="FunFam" id="3.30.70.2740:FF:000001">
    <property type="entry name" value="D-lactate dehydrogenase mitochondrial"/>
    <property type="match status" value="1"/>
</dbReference>
<dbReference type="OrthoDB" id="9811557at2"/>
<reference evidence="9 10" key="1">
    <citation type="journal article" date="2016" name="Int. J. Syst. Evol. Microbiol.">
        <title>Pyruvatibacter mobilis gen. nov., sp. nov., a marine bacterium from the culture broth of Picochlorum sp. 122.</title>
        <authorList>
            <person name="Wang G."/>
            <person name="Tang M."/>
            <person name="Wu H."/>
            <person name="Dai S."/>
            <person name="Li T."/>
            <person name="Chen C."/>
            <person name="He H."/>
            <person name="Fan J."/>
            <person name="Xiang W."/>
            <person name="Li X."/>
        </authorList>
    </citation>
    <scope>NUCLEOTIDE SEQUENCE [LARGE SCALE GENOMIC DNA]</scope>
    <source>
        <strain evidence="9 10">GYP-11</strain>
    </source>
</reference>
<proteinExistence type="inferred from homology"/>
<dbReference type="PANTHER" id="PTHR11748:SF111">
    <property type="entry name" value="D-LACTATE DEHYDROGENASE, MITOCHONDRIAL-RELATED"/>
    <property type="match status" value="1"/>
</dbReference>
<evidence type="ECO:0000256" key="7">
    <source>
        <dbReference type="ARBA" id="ARBA00038897"/>
    </source>
</evidence>
<evidence type="ECO:0000256" key="3">
    <source>
        <dbReference type="ARBA" id="ARBA00022630"/>
    </source>
</evidence>
<sequence>MSKSNLLSAPASPVGEVIAALTPHFGERLSTAPAMREQHGHDESWHETAPPDAVVFPQSTEEVARIVRTCAAHRVPVIPFGAGTSLEGHVAAIHGGIAIDMSRMTALKRVSPEDLDCTVEAGITRKQLNAQLRDTGLFMPVDPGADASIGGMVSTRASGTNAVRYGTIRENVLGLTVVLADGTVAHTGGRARKSAAGYDLTHLLIGAEGTLGVVTEVTLRLHGIPEEIGAATCSFAGVDQAVATVIETIQSGIPVARIELLDDVMVRACNAYSGLSLPEQPMLFLEFHGTAAGVAEQSDRVAALAEANGGSGFAWSTRPEDRSRLWEARHNAYYAALALEPGKKGFTTDVCVPVSRLADVIAATRADIAATSLTAPLVGHVGDGNFHLILLVDPEDDANMAEAMAAHDRLVTRALDAGGTCTGEHGIGLGKQHYLAREHGDALGAMRAVKQALDPHDIMNPGKMLPPAG</sequence>
<protein>
    <recommendedName>
        <fullName evidence="7">D-lactate dehydrogenase (cytochrome)</fullName>
        <ecNumber evidence="7">1.1.2.4</ecNumber>
    </recommendedName>
</protein>
<dbReference type="Gene3D" id="3.30.465.10">
    <property type="match status" value="1"/>
</dbReference>
<dbReference type="GeneID" id="300654036"/>
<evidence type="ECO:0000256" key="4">
    <source>
        <dbReference type="ARBA" id="ARBA00022827"/>
    </source>
</evidence>
<dbReference type="Gene3D" id="3.30.70.2740">
    <property type="match status" value="1"/>
</dbReference>
<keyword evidence="4" id="KW-0274">FAD</keyword>
<dbReference type="InterPro" id="IPR016169">
    <property type="entry name" value="FAD-bd_PCMH_sub2"/>
</dbReference>
<dbReference type="PROSITE" id="PS51387">
    <property type="entry name" value="FAD_PCMH"/>
    <property type="match status" value="1"/>
</dbReference>
<dbReference type="InterPro" id="IPR004113">
    <property type="entry name" value="FAD-bd_oxidored_4_C"/>
</dbReference>
<accession>A0A845QDU9</accession>
<dbReference type="GO" id="GO:0008720">
    <property type="term" value="F:D-lactate dehydrogenase (NAD+) activity"/>
    <property type="evidence" value="ECO:0007669"/>
    <property type="project" value="TreeGrafter"/>
</dbReference>